<evidence type="ECO:0000256" key="1">
    <source>
        <dbReference type="SAM" id="MobiDB-lite"/>
    </source>
</evidence>
<reference evidence="4" key="3">
    <citation type="submission" date="2025-04" db="UniProtKB">
        <authorList>
            <consortium name="RefSeq"/>
        </authorList>
    </citation>
    <scope>IDENTIFICATION</scope>
    <source>
        <strain evidence="4">CBS 781.70</strain>
    </source>
</reference>
<evidence type="ECO:0000313" key="3">
    <source>
        <dbReference type="Proteomes" id="UP000504638"/>
    </source>
</evidence>
<feature type="compositionally biased region" description="Basic residues" evidence="1">
    <location>
        <begin position="130"/>
        <end position="144"/>
    </location>
</feature>
<dbReference type="GeneID" id="54423922"/>
<reference evidence="2 4" key="1">
    <citation type="submission" date="2020-01" db="EMBL/GenBank/DDBJ databases">
        <authorList>
            <consortium name="DOE Joint Genome Institute"/>
            <person name="Haridas S."/>
            <person name="Albert R."/>
            <person name="Binder M."/>
            <person name="Bloem J."/>
            <person name="Labutti K."/>
            <person name="Salamov A."/>
            <person name="Andreopoulos B."/>
            <person name="Baker S.E."/>
            <person name="Barry K."/>
            <person name="Bills G."/>
            <person name="Bluhm B.H."/>
            <person name="Cannon C."/>
            <person name="Castanera R."/>
            <person name="Culley D.E."/>
            <person name="Daum C."/>
            <person name="Ezra D."/>
            <person name="Gonzalez J.B."/>
            <person name="Henrissat B."/>
            <person name="Kuo A."/>
            <person name="Liang C."/>
            <person name="Lipzen A."/>
            <person name="Lutzoni F."/>
            <person name="Magnuson J."/>
            <person name="Mondo S."/>
            <person name="Nolan M."/>
            <person name="Ohm R."/>
            <person name="Pangilinan J."/>
            <person name="Park H.-J."/>
            <person name="Ramirez L."/>
            <person name="Alfaro M."/>
            <person name="Sun H."/>
            <person name="Tritt A."/>
            <person name="Yoshinaga Y."/>
            <person name="Zwiers L.-H."/>
            <person name="Turgeon B.G."/>
            <person name="Goodwin S.B."/>
            <person name="Spatafora J.W."/>
            <person name="Crous P.W."/>
            <person name="Grigoriev I.V."/>
        </authorList>
    </citation>
    <scope>NUCLEOTIDE SEQUENCE</scope>
    <source>
        <strain evidence="2 4">CBS 781.70</strain>
    </source>
</reference>
<evidence type="ECO:0000313" key="4">
    <source>
        <dbReference type="RefSeq" id="XP_033532313.1"/>
    </source>
</evidence>
<proteinExistence type="predicted"/>
<reference evidence="4" key="2">
    <citation type="submission" date="2020-04" db="EMBL/GenBank/DDBJ databases">
        <authorList>
            <consortium name="NCBI Genome Project"/>
        </authorList>
    </citation>
    <scope>NUCLEOTIDE SEQUENCE</scope>
    <source>
        <strain evidence="4">CBS 781.70</strain>
    </source>
</reference>
<dbReference type="EMBL" id="ML975165">
    <property type="protein sequence ID" value="KAF1810682.1"/>
    <property type="molecule type" value="Genomic_DNA"/>
</dbReference>
<protein>
    <submittedName>
        <fullName evidence="2 4">Uncharacterized protein</fullName>
    </submittedName>
</protein>
<gene>
    <name evidence="2 4" type="ORF">P152DRAFT_93415</name>
</gene>
<feature type="region of interest" description="Disordered" evidence="1">
    <location>
        <begin position="125"/>
        <end position="144"/>
    </location>
</feature>
<keyword evidence="3" id="KW-1185">Reference proteome</keyword>
<feature type="region of interest" description="Disordered" evidence="1">
    <location>
        <begin position="1"/>
        <end position="53"/>
    </location>
</feature>
<sequence>MAYNKGYNPDALPAHAEPEEAAQILHSKPPGTRPPPPSPPTPTPPNPRPRARTTVAATTATVPTTALIATAATTARPRPAAAAGDTQTGAIHGMIRARMDTGARRQGVLGIRIWGGWHRGVVAEGGMGGRGRRGCRGQGHRHRRRRGMRMIGMRCGRCLRRWIRM</sequence>
<name>A0A6G1FY90_9PEZI</name>
<feature type="compositionally biased region" description="Pro residues" evidence="1">
    <location>
        <begin position="31"/>
        <end position="48"/>
    </location>
</feature>
<accession>A0A6G1FY90</accession>
<evidence type="ECO:0000313" key="2">
    <source>
        <dbReference type="EMBL" id="KAF1810682.1"/>
    </source>
</evidence>
<dbReference type="AlphaFoldDB" id="A0A6G1FY90"/>
<organism evidence="2">
    <name type="scientific">Eremomyces bilateralis CBS 781.70</name>
    <dbReference type="NCBI Taxonomy" id="1392243"/>
    <lineage>
        <taxon>Eukaryota</taxon>
        <taxon>Fungi</taxon>
        <taxon>Dikarya</taxon>
        <taxon>Ascomycota</taxon>
        <taxon>Pezizomycotina</taxon>
        <taxon>Dothideomycetes</taxon>
        <taxon>Dothideomycetes incertae sedis</taxon>
        <taxon>Eremomycetales</taxon>
        <taxon>Eremomycetaceae</taxon>
        <taxon>Eremomyces</taxon>
    </lineage>
</organism>
<dbReference type="RefSeq" id="XP_033532313.1">
    <property type="nucleotide sequence ID" value="XM_033683352.1"/>
</dbReference>
<dbReference type="Proteomes" id="UP000504638">
    <property type="component" value="Unplaced"/>
</dbReference>